<evidence type="ECO:0000259" key="9">
    <source>
        <dbReference type="Pfam" id="PF26138"/>
    </source>
</evidence>
<dbReference type="EMBL" id="CP093344">
    <property type="protein sequence ID" value="WOG86595.1"/>
    <property type="molecule type" value="Genomic_DNA"/>
</dbReference>
<evidence type="ECO:0000256" key="4">
    <source>
        <dbReference type="ARBA" id="ARBA00022722"/>
    </source>
</evidence>
<name>A0AAF1ANK7_DAUCS</name>
<dbReference type="GO" id="GO:0016787">
    <property type="term" value="F:hydrolase activity"/>
    <property type="evidence" value="ECO:0007669"/>
    <property type="project" value="UniProtKB-KW"/>
</dbReference>
<evidence type="ECO:0000256" key="1">
    <source>
        <dbReference type="ARBA" id="ARBA00001968"/>
    </source>
</evidence>
<dbReference type="Proteomes" id="UP000077755">
    <property type="component" value="Chromosome 2"/>
</dbReference>
<dbReference type="InterPro" id="IPR027806">
    <property type="entry name" value="HARBI1_dom"/>
</dbReference>
<dbReference type="InterPro" id="IPR058353">
    <property type="entry name" value="DUF8040"/>
</dbReference>
<keyword evidence="5" id="KW-0479">Metal-binding</keyword>
<gene>
    <name evidence="10" type="ORF">DCAR_0205810</name>
</gene>
<dbReference type="AlphaFoldDB" id="A0AAF1ANK7"/>
<evidence type="ECO:0000256" key="2">
    <source>
        <dbReference type="ARBA" id="ARBA00004123"/>
    </source>
</evidence>
<protein>
    <recommendedName>
        <fullName evidence="12">DDE Tnp4 domain-containing protein</fullName>
    </recommendedName>
</protein>
<organism evidence="10 11">
    <name type="scientific">Daucus carota subsp. sativus</name>
    <name type="common">Carrot</name>
    <dbReference type="NCBI Taxonomy" id="79200"/>
    <lineage>
        <taxon>Eukaryota</taxon>
        <taxon>Viridiplantae</taxon>
        <taxon>Streptophyta</taxon>
        <taxon>Embryophyta</taxon>
        <taxon>Tracheophyta</taxon>
        <taxon>Spermatophyta</taxon>
        <taxon>Magnoliopsida</taxon>
        <taxon>eudicotyledons</taxon>
        <taxon>Gunneridae</taxon>
        <taxon>Pentapetalae</taxon>
        <taxon>asterids</taxon>
        <taxon>campanulids</taxon>
        <taxon>Apiales</taxon>
        <taxon>Apiaceae</taxon>
        <taxon>Apioideae</taxon>
        <taxon>Scandiceae</taxon>
        <taxon>Daucinae</taxon>
        <taxon>Daucus</taxon>
        <taxon>Daucus sect. Daucus</taxon>
    </lineage>
</organism>
<keyword evidence="11" id="KW-1185">Reference proteome</keyword>
<comment type="cofactor">
    <cofactor evidence="1">
        <name>a divalent metal cation</name>
        <dbReference type="ChEBI" id="CHEBI:60240"/>
    </cofactor>
</comment>
<feature type="domain" description="DDE Tnp4" evidence="8">
    <location>
        <begin position="106"/>
        <end position="267"/>
    </location>
</feature>
<dbReference type="PANTHER" id="PTHR22930">
    <property type="match status" value="1"/>
</dbReference>
<dbReference type="Pfam" id="PF26138">
    <property type="entry name" value="DUF8040"/>
    <property type="match status" value="1"/>
</dbReference>
<comment type="similarity">
    <text evidence="3">Belongs to the HARBI1 family.</text>
</comment>
<evidence type="ECO:0008006" key="12">
    <source>
        <dbReference type="Google" id="ProtNLM"/>
    </source>
</evidence>
<sequence length="335" mass="38889">MSKEAFCKLCDILVQSGGLRPTQRMSVEEQVARFLHIVGNDTRNRFISWIYRRASSTTTRSFHRVLRAIIRLEANYFEQPTGQKIPKEIAQKKRFHPYFKDCVGAIDETHVRVKVPNKDVPRYRGRKGYPTVNILGVCTFDLKFTYILTGWEGTASDSRVVKDALVREDKLLIPKGRYYLVDKGLPHRTGLVAPYRGVRYHLKEYSTHPPENAKELFNLRLASLRNAIERAFDVLKRRFPIIRSTAEPFYSCETQSYIFLACYILHNYLLYEDRDKKIEEEVIEELLKATPGLEAQAPRELSEDSARAEGMRNSIANAMWNDYILQPDDEINMSN</sequence>
<dbReference type="GO" id="GO:0005634">
    <property type="term" value="C:nucleus"/>
    <property type="evidence" value="ECO:0007669"/>
    <property type="project" value="UniProtKB-SubCell"/>
</dbReference>
<keyword evidence="4" id="KW-0540">Nuclease</keyword>
<evidence type="ECO:0000259" key="8">
    <source>
        <dbReference type="Pfam" id="PF13359"/>
    </source>
</evidence>
<dbReference type="GO" id="GO:0004518">
    <property type="term" value="F:nuclease activity"/>
    <property type="evidence" value="ECO:0007669"/>
    <property type="project" value="UniProtKB-KW"/>
</dbReference>
<reference evidence="10" key="2">
    <citation type="submission" date="2022-03" db="EMBL/GenBank/DDBJ databases">
        <title>Draft title - Genomic analysis of global carrot germplasm unveils the trajectory of domestication and the origin of high carotenoid orange carrot.</title>
        <authorList>
            <person name="Iorizzo M."/>
            <person name="Ellison S."/>
            <person name="Senalik D."/>
            <person name="Macko-Podgorni A."/>
            <person name="Grzebelus D."/>
            <person name="Bostan H."/>
            <person name="Rolling W."/>
            <person name="Curaba J."/>
            <person name="Simon P."/>
        </authorList>
    </citation>
    <scope>NUCLEOTIDE SEQUENCE</scope>
    <source>
        <tissue evidence="10">Leaf</tissue>
    </source>
</reference>
<dbReference type="PANTHER" id="PTHR22930:SF268">
    <property type="entry name" value="NUCLEASE HARBI1"/>
    <property type="match status" value="1"/>
</dbReference>
<reference evidence="10" key="1">
    <citation type="journal article" date="2016" name="Nat. Genet.">
        <title>A high-quality carrot genome assembly provides new insights into carotenoid accumulation and asterid genome evolution.</title>
        <authorList>
            <person name="Iorizzo M."/>
            <person name="Ellison S."/>
            <person name="Senalik D."/>
            <person name="Zeng P."/>
            <person name="Satapoomin P."/>
            <person name="Huang J."/>
            <person name="Bowman M."/>
            <person name="Iovene M."/>
            <person name="Sanseverino W."/>
            <person name="Cavagnaro P."/>
            <person name="Yildiz M."/>
            <person name="Macko-Podgorni A."/>
            <person name="Moranska E."/>
            <person name="Grzebelus E."/>
            <person name="Grzebelus D."/>
            <person name="Ashrafi H."/>
            <person name="Zheng Z."/>
            <person name="Cheng S."/>
            <person name="Spooner D."/>
            <person name="Van Deynze A."/>
            <person name="Simon P."/>
        </authorList>
    </citation>
    <scope>NUCLEOTIDE SEQUENCE</scope>
    <source>
        <tissue evidence="10">Leaf</tissue>
    </source>
</reference>
<comment type="subcellular location">
    <subcellularLocation>
        <location evidence="2">Nucleus</location>
    </subcellularLocation>
</comment>
<evidence type="ECO:0000256" key="5">
    <source>
        <dbReference type="ARBA" id="ARBA00022723"/>
    </source>
</evidence>
<accession>A0AAF1ANK7</accession>
<keyword evidence="6" id="KW-0378">Hydrolase</keyword>
<dbReference type="GO" id="GO:0046872">
    <property type="term" value="F:metal ion binding"/>
    <property type="evidence" value="ECO:0007669"/>
    <property type="project" value="UniProtKB-KW"/>
</dbReference>
<evidence type="ECO:0000256" key="3">
    <source>
        <dbReference type="ARBA" id="ARBA00006958"/>
    </source>
</evidence>
<evidence type="ECO:0000313" key="10">
    <source>
        <dbReference type="EMBL" id="WOG86595.1"/>
    </source>
</evidence>
<keyword evidence="7" id="KW-0539">Nucleus</keyword>
<feature type="domain" description="DUF8040" evidence="9">
    <location>
        <begin position="1"/>
        <end position="70"/>
    </location>
</feature>
<evidence type="ECO:0000256" key="6">
    <source>
        <dbReference type="ARBA" id="ARBA00022801"/>
    </source>
</evidence>
<dbReference type="Pfam" id="PF13359">
    <property type="entry name" value="DDE_Tnp_4"/>
    <property type="match status" value="1"/>
</dbReference>
<dbReference type="InterPro" id="IPR045249">
    <property type="entry name" value="HARBI1-like"/>
</dbReference>
<evidence type="ECO:0000313" key="11">
    <source>
        <dbReference type="Proteomes" id="UP000077755"/>
    </source>
</evidence>
<proteinExistence type="inferred from homology"/>
<evidence type="ECO:0000256" key="7">
    <source>
        <dbReference type="ARBA" id="ARBA00023242"/>
    </source>
</evidence>